<dbReference type="Gene3D" id="1.10.260.40">
    <property type="entry name" value="lambda repressor-like DNA-binding domains"/>
    <property type="match status" value="1"/>
</dbReference>
<organism evidence="2 3">
    <name type="scientific">Caproicibacter fermentans</name>
    <dbReference type="NCBI Taxonomy" id="2576756"/>
    <lineage>
        <taxon>Bacteria</taxon>
        <taxon>Bacillati</taxon>
        <taxon>Bacillota</taxon>
        <taxon>Clostridia</taxon>
        <taxon>Eubacteriales</taxon>
        <taxon>Acutalibacteraceae</taxon>
        <taxon>Caproicibacter</taxon>
    </lineage>
</organism>
<sequence>MDFPRAVKDVREKLGLSQEDLARAINVSFATINRWENGKTKPNKMALGVFNDFCRKNRLNPYKEEGPCDATR</sequence>
<dbReference type="GO" id="GO:0003677">
    <property type="term" value="F:DNA binding"/>
    <property type="evidence" value="ECO:0007669"/>
    <property type="project" value="InterPro"/>
</dbReference>
<dbReference type="Proteomes" id="UP000515909">
    <property type="component" value="Chromosome"/>
</dbReference>
<dbReference type="PROSITE" id="PS50943">
    <property type="entry name" value="HTH_CROC1"/>
    <property type="match status" value="1"/>
</dbReference>
<dbReference type="SMART" id="SM00530">
    <property type="entry name" value="HTH_XRE"/>
    <property type="match status" value="1"/>
</dbReference>
<evidence type="ECO:0000313" key="3">
    <source>
        <dbReference type="Proteomes" id="UP000515909"/>
    </source>
</evidence>
<evidence type="ECO:0000313" key="2">
    <source>
        <dbReference type="EMBL" id="QNK39831.1"/>
    </source>
</evidence>
<feature type="domain" description="HTH cro/C1-type" evidence="1">
    <location>
        <begin position="7"/>
        <end position="43"/>
    </location>
</feature>
<dbReference type="Pfam" id="PF01381">
    <property type="entry name" value="HTH_3"/>
    <property type="match status" value="1"/>
</dbReference>
<dbReference type="RefSeq" id="WP_187034815.1">
    <property type="nucleotide sequence ID" value="NZ_CP060286.1"/>
</dbReference>
<reference evidence="2 3" key="1">
    <citation type="submission" date="2020-08" db="EMBL/GenBank/DDBJ databases">
        <title>The isolate Caproiciproducens sp. 7D4C2 produces n-caproate at mildly acidic conditions from hexoses: genome and rBOX comparison with related strains and chain-elongating bacteria.</title>
        <authorList>
            <person name="Esquivel-Elizondo S."/>
            <person name="Bagci C."/>
            <person name="Temovska M."/>
            <person name="Jeon B.S."/>
            <person name="Bessarab I."/>
            <person name="Williams R.B.H."/>
            <person name="Huson D.H."/>
            <person name="Angenent L.T."/>
        </authorList>
    </citation>
    <scope>NUCLEOTIDE SEQUENCE [LARGE SCALE GENOMIC DNA]</scope>
    <source>
        <strain evidence="2 3">7D4C2</strain>
    </source>
</reference>
<dbReference type="KEGG" id="cfem:HCR03_14050"/>
<gene>
    <name evidence="2" type="ORF">HCR03_14050</name>
</gene>
<dbReference type="InterPro" id="IPR010982">
    <property type="entry name" value="Lambda_DNA-bd_dom_sf"/>
</dbReference>
<proteinExistence type="predicted"/>
<evidence type="ECO:0000259" key="1">
    <source>
        <dbReference type="PROSITE" id="PS50943"/>
    </source>
</evidence>
<accession>A0A7G8T890</accession>
<name>A0A7G8T890_9FIRM</name>
<dbReference type="SUPFAM" id="SSF47413">
    <property type="entry name" value="lambda repressor-like DNA-binding domains"/>
    <property type="match status" value="1"/>
</dbReference>
<dbReference type="EMBL" id="CP060286">
    <property type="protein sequence ID" value="QNK39831.1"/>
    <property type="molecule type" value="Genomic_DNA"/>
</dbReference>
<dbReference type="AlphaFoldDB" id="A0A7G8T890"/>
<dbReference type="InterPro" id="IPR001387">
    <property type="entry name" value="Cro/C1-type_HTH"/>
</dbReference>
<dbReference type="CDD" id="cd00093">
    <property type="entry name" value="HTH_XRE"/>
    <property type="match status" value="1"/>
</dbReference>
<protein>
    <submittedName>
        <fullName evidence="2">Helix-turn-helix transcriptional regulator</fullName>
    </submittedName>
</protein>